<feature type="transmembrane region" description="Helical" evidence="10">
    <location>
        <begin position="43"/>
        <end position="64"/>
    </location>
</feature>
<evidence type="ECO:0000256" key="11">
    <source>
        <dbReference type="SAM" id="SignalP"/>
    </source>
</evidence>
<gene>
    <name evidence="13" type="ORF">ETSY2_33340</name>
</gene>
<evidence type="ECO:0000256" key="10">
    <source>
        <dbReference type="RuleBase" id="RU362002"/>
    </source>
</evidence>
<dbReference type="InterPro" id="IPR001905">
    <property type="entry name" value="Ammonium_transpt"/>
</dbReference>
<evidence type="ECO:0000256" key="7">
    <source>
        <dbReference type="ARBA" id="ARBA00023136"/>
    </source>
</evidence>
<feature type="chain" id="PRO_5004844708" description="Ammonium transporter" evidence="11">
    <location>
        <begin position="28"/>
        <end position="435"/>
    </location>
</feature>
<evidence type="ECO:0000256" key="5">
    <source>
        <dbReference type="ARBA" id="ARBA00022692"/>
    </source>
</evidence>
<sequence length="435" mass="45178">MKTQRQRAMPWLAGLLAMAGAPSMAWAQEAAQVSAGDTAWVLTSSVLVLMMIVPGLALFYGGLVRRKNVLGTLMQSFILLALISVQWVLWGYSVAFGPDIAGFMGSLKYVGLAGVGPEPGPYSDTIPHLAFMIFQGMFAAITPALITGAFAERMKFSAFLWFGILWSTVVYGPLAHWVWGGGWIGAMGALDFAGGTVVHISSGVSALVCAMLLGRRRGWPNEHMPPHNLPFTVMGAALLWVGWFGFNAGSALAADGAAANAFVTTNTAASAAAVAWMIVEWRHGGRPTMLGVATGAVAGLVAITPGAGFVSPVSAIIIGVVAGAVCYFAVVMKVRLGYDDSLDVVGVHGVGGTWGALATGLFASAAVGGTNGLFAGNPALMGPQILSVLGTIVYAGVLSWVILKILDATLGLRVSEEEEQMGLDLSQHNEAGYST</sequence>
<reference evidence="13 14" key="1">
    <citation type="journal article" date="2014" name="Nature">
        <title>An environmental bacterial taxon with a large and distinct metabolic repertoire.</title>
        <authorList>
            <person name="Wilson M.C."/>
            <person name="Mori T."/>
            <person name="Ruckert C."/>
            <person name="Uria A.R."/>
            <person name="Helf M.J."/>
            <person name="Takada K."/>
            <person name="Gernert C."/>
            <person name="Steffens U.A."/>
            <person name="Heycke N."/>
            <person name="Schmitt S."/>
            <person name="Rinke C."/>
            <person name="Helfrich E.J."/>
            <person name="Brachmann A.O."/>
            <person name="Gurgui C."/>
            <person name="Wakimoto T."/>
            <person name="Kracht M."/>
            <person name="Crusemann M."/>
            <person name="Hentschel U."/>
            <person name="Abe I."/>
            <person name="Matsunaga S."/>
            <person name="Kalinowski J."/>
            <person name="Takeyama H."/>
            <person name="Piel J."/>
        </authorList>
    </citation>
    <scope>NUCLEOTIDE SEQUENCE [LARGE SCALE GENOMIC DNA]</scope>
    <source>
        <strain evidence="14">TSY2</strain>
    </source>
</reference>
<feature type="transmembrane region" description="Helical" evidence="10">
    <location>
        <begin position="226"/>
        <end position="246"/>
    </location>
</feature>
<name>W4LZF8_9BACT</name>
<feature type="transmembrane region" description="Helical" evidence="10">
    <location>
        <begin position="192"/>
        <end position="214"/>
    </location>
</feature>
<keyword evidence="6 10" id="KW-1133">Transmembrane helix</keyword>
<dbReference type="InterPro" id="IPR018047">
    <property type="entry name" value="Ammonium_transpt_CS"/>
</dbReference>
<organism evidence="13 14">
    <name type="scientific">Candidatus Entotheonella gemina</name>
    <dbReference type="NCBI Taxonomy" id="1429439"/>
    <lineage>
        <taxon>Bacteria</taxon>
        <taxon>Pseudomonadati</taxon>
        <taxon>Nitrospinota/Tectimicrobiota group</taxon>
        <taxon>Candidatus Tectimicrobiota</taxon>
        <taxon>Candidatus Entotheonellia</taxon>
        <taxon>Candidatus Entotheonellales</taxon>
        <taxon>Candidatus Entotheonellaceae</taxon>
        <taxon>Candidatus Entotheonella</taxon>
    </lineage>
</organism>
<evidence type="ECO:0000256" key="6">
    <source>
        <dbReference type="ARBA" id="ARBA00022989"/>
    </source>
</evidence>
<dbReference type="PATRIC" id="fig|1429439.4.peg.5652"/>
<dbReference type="SUPFAM" id="SSF111352">
    <property type="entry name" value="Ammonium transporter"/>
    <property type="match status" value="1"/>
</dbReference>
<dbReference type="HOGENOM" id="CLU_000445_33_0_7"/>
<dbReference type="NCBIfam" id="TIGR00836">
    <property type="entry name" value="amt"/>
    <property type="match status" value="1"/>
</dbReference>
<keyword evidence="11" id="KW-0732">Signal</keyword>
<dbReference type="Proteomes" id="UP000019140">
    <property type="component" value="Unassembled WGS sequence"/>
</dbReference>
<keyword evidence="3 10" id="KW-0813">Transport</keyword>
<feature type="transmembrane region" description="Helical" evidence="10">
    <location>
        <begin position="385"/>
        <end position="403"/>
    </location>
</feature>
<keyword evidence="7 10" id="KW-0472">Membrane</keyword>
<dbReference type="InterPro" id="IPR029020">
    <property type="entry name" value="Ammonium/urea_transptr"/>
</dbReference>
<dbReference type="Pfam" id="PF00909">
    <property type="entry name" value="Ammonium_transp"/>
    <property type="match status" value="1"/>
</dbReference>
<evidence type="ECO:0000256" key="8">
    <source>
        <dbReference type="ARBA" id="ARBA00023177"/>
    </source>
</evidence>
<dbReference type="InterPro" id="IPR024041">
    <property type="entry name" value="NH4_transpt_AmtB-like_dom"/>
</dbReference>
<comment type="similarity">
    <text evidence="2 10">Belongs to the ammonia transporter channel (TC 1.A.11.2) family.</text>
</comment>
<accession>W4LZF8</accession>
<evidence type="ECO:0000256" key="4">
    <source>
        <dbReference type="ARBA" id="ARBA00022475"/>
    </source>
</evidence>
<dbReference type="PANTHER" id="PTHR43029:SF10">
    <property type="entry name" value="AMMONIUM TRANSPORTER MEP2"/>
    <property type="match status" value="1"/>
</dbReference>
<dbReference type="GO" id="GO:0008519">
    <property type="term" value="F:ammonium channel activity"/>
    <property type="evidence" value="ECO:0007669"/>
    <property type="project" value="InterPro"/>
</dbReference>
<comment type="caution">
    <text evidence="13">The sequence shown here is derived from an EMBL/GenBank/DDBJ whole genome shotgun (WGS) entry which is preliminary data.</text>
</comment>
<dbReference type="PANTHER" id="PTHR43029">
    <property type="entry name" value="AMMONIUM TRANSPORTER MEP2"/>
    <property type="match status" value="1"/>
</dbReference>
<feature type="transmembrane region" description="Helical" evidence="10">
    <location>
        <begin position="290"/>
        <end position="307"/>
    </location>
</feature>
<keyword evidence="4" id="KW-1003">Cell membrane</keyword>
<evidence type="ECO:0000256" key="9">
    <source>
        <dbReference type="ARBA" id="ARBA00050025"/>
    </source>
</evidence>
<dbReference type="PROSITE" id="PS01219">
    <property type="entry name" value="AMMONIUM_TRANSP"/>
    <property type="match status" value="1"/>
</dbReference>
<dbReference type="AlphaFoldDB" id="W4LZF8"/>
<feature type="transmembrane region" description="Helical" evidence="10">
    <location>
        <begin position="158"/>
        <end position="180"/>
    </location>
</feature>
<feature type="signal peptide" evidence="11">
    <location>
        <begin position="1"/>
        <end position="27"/>
    </location>
</feature>
<feature type="transmembrane region" description="Helical" evidence="10">
    <location>
        <begin position="258"/>
        <end position="278"/>
    </location>
</feature>
<dbReference type="EMBL" id="AZHX01001427">
    <property type="protein sequence ID" value="ETX03479.1"/>
    <property type="molecule type" value="Genomic_DNA"/>
</dbReference>
<comment type="subcellular location">
    <subcellularLocation>
        <location evidence="1 10">Cell membrane</location>
        <topology evidence="1 10">Multi-pass membrane protein</topology>
    </subcellularLocation>
</comment>
<feature type="transmembrane region" description="Helical" evidence="10">
    <location>
        <begin position="313"/>
        <end position="332"/>
    </location>
</feature>
<evidence type="ECO:0000256" key="3">
    <source>
        <dbReference type="ARBA" id="ARBA00022448"/>
    </source>
</evidence>
<feature type="transmembrane region" description="Helical" evidence="10">
    <location>
        <begin position="129"/>
        <end position="151"/>
    </location>
</feature>
<evidence type="ECO:0000259" key="12">
    <source>
        <dbReference type="Pfam" id="PF00909"/>
    </source>
</evidence>
<proteinExistence type="inferred from homology"/>
<keyword evidence="8 10" id="KW-0924">Ammonia transport</keyword>
<keyword evidence="14" id="KW-1185">Reference proteome</keyword>
<evidence type="ECO:0000313" key="14">
    <source>
        <dbReference type="Proteomes" id="UP000019140"/>
    </source>
</evidence>
<evidence type="ECO:0000256" key="2">
    <source>
        <dbReference type="ARBA" id="ARBA00005887"/>
    </source>
</evidence>
<protein>
    <recommendedName>
        <fullName evidence="9 10">Ammonium transporter</fullName>
    </recommendedName>
</protein>
<keyword evidence="5 10" id="KW-0812">Transmembrane</keyword>
<evidence type="ECO:0000256" key="1">
    <source>
        <dbReference type="ARBA" id="ARBA00004651"/>
    </source>
</evidence>
<dbReference type="Gene3D" id="1.10.3430.10">
    <property type="entry name" value="Ammonium transporter AmtB like domains"/>
    <property type="match status" value="1"/>
</dbReference>
<feature type="domain" description="Ammonium transporter AmtB-like" evidence="12">
    <location>
        <begin position="39"/>
        <end position="433"/>
    </location>
</feature>
<evidence type="ECO:0000313" key="13">
    <source>
        <dbReference type="EMBL" id="ETX03479.1"/>
    </source>
</evidence>
<dbReference type="GO" id="GO:0005886">
    <property type="term" value="C:plasma membrane"/>
    <property type="evidence" value="ECO:0007669"/>
    <property type="project" value="UniProtKB-SubCell"/>
</dbReference>
<dbReference type="FunFam" id="1.10.3430.10:FF:000007">
    <property type="entry name" value="Ammonium transporter"/>
    <property type="match status" value="1"/>
</dbReference>
<feature type="transmembrane region" description="Helical" evidence="10">
    <location>
        <begin position="344"/>
        <end position="365"/>
    </location>
</feature>
<feature type="transmembrane region" description="Helical" evidence="10">
    <location>
        <begin position="76"/>
        <end position="95"/>
    </location>
</feature>